<accession>A0A917DLF3</accession>
<organism evidence="1 2">
    <name type="scientific">Croceicoccus pelagius</name>
    <dbReference type="NCBI Taxonomy" id="1703341"/>
    <lineage>
        <taxon>Bacteria</taxon>
        <taxon>Pseudomonadati</taxon>
        <taxon>Pseudomonadota</taxon>
        <taxon>Alphaproteobacteria</taxon>
        <taxon>Sphingomonadales</taxon>
        <taxon>Erythrobacteraceae</taxon>
        <taxon>Croceicoccus</taxon>
    </lineage>
</organism>
<dbReference type="AlphaFoldDB" id="A0A917DLF3"/>
<dbReference type="OrthoDB" id="7508926at2"/>
<evidence type="ECO:0000313" key="1">
    <source>
        <dbReference type="EMBL" id="GGD47581.1"/>
    </source>
</evidence>
<dbReference type="RefSeq" id="WP_066761715.1">
    <property type="nucleotide sequence ID" value="NZ_BMIO01000006.1"/>
</dbReference>
<dbReference type="Proteomes" id="UP000598997">
    <property type="component" value="Unassembled WGS sequence"/>
</dbReference>
<dbReference type="EMBL" id="BMIO01000006">
    <property type="protein sequence ID" value="GGD47581.1"/>
    <property type="molecule type" value="Genomic_DNA"/>
</dbReference>
<evidence type="ECO:0000313" key="2">
    <source>
        <dbReference type="Proteomes" id="UP000598997"/>
    </source>
</evidence>
<gene>
    <name evidence="1" type="ORF">GCM10010989_22380</name>
</gene>
<sequence>MQYRFITPNRIGKWYPELKLAMKQAAAIGAGYYDKASGQFFKYRDTQLQVRNSPDDDAPLAA</sequence>
<reference evidence="1 2" key="1">
    <citation type="journal article" date="2014" name="Int. J. Syst. Evol. Microbiol.">
        <title>Complete genome sequence of Corynebacterium casei LMG S-19264T (=DSM 44701T), isolated from a smear-ripened cheese.</title>
        <authorList>
            <consortium name="US DOE Joint Genome Institute (JGI-PGF)"/>
            <person name="Walter F."/>
            <person name="Albersmeier A."/>
            <person name="Kalinowski J."/>
            <person name="Ruckert C."/>
        </authorList>
    </citation>
    <scope>NUCLEOTIDE SEQUENCE [LARGE SCALE GENOMIC DNA]</scope>
    <source>
        <strain evidence="1 2">CGMCC 1.15358</strain>
    </source>
</reference>
<proteinExistence type="predicted"/>
<protein>
    <submittedName>
        <fullName evidence="1">Uncharacterized protein</fullName>
    </submittedName>
</protein>
<keyword evidence="2" id="KW-1185">Reference proteome</keyword>
<name>A0A917DLF3_9SPHN</name>
<comment type="caution">
    <text evidence="1">The sequence shown here is derived from an EMBL/GenBank/DDBJ whole genome shotgun (WGS) entry which is preliminary data.</text>
</comment>